<dbReference type="GO" id="GO:0005839">
    <property type="term" value="C:proteasome core complex"/>
    <property type="evidence" value="ECO:0007669"/>
    <property type="project" value="InterPro"/>
</dbReference>
<dbReference type="GO" id="GO:0051603">
    <property type="term" value="P:proteolysis involved in protein catabolic process"/>
    <property type="evidence" value="ECO:0007669"/>
    <property type="project" value="InterPro"/>
</dbReference>
<comment type="caution">
    <text evidence="1">The sequence shown here is derived from an EMBL/GenBank/DDBJ whole genome shotgun (WGS) entry which is preliminary data.</text>
</comment>
<dbReference type="InterPro" id="IPR029055">
    <property type="entry name" value="Ntn_hydrolases_N"/>
</dbReference>
<protein>
    <submittedName>
        <fullName evidence="1">Uncharacterized protein</fullName>
    </submittedName>
</protein>
<dbReference type="EMBL" id="CAJNOV010017130">
    <property type="protein sequence ID" value="CAF1600419.1"/>
    <property type="molecule type" value="Genomic_DNA"/>
</dbReference>
<dbReference type="Pfam" id="PF00227">
    <property type="entry name" value="Proteasome"/>
    <property type="match status" value="1"/>
</dbReference>
<dbReference type="InterPro" id="IPR001353">
    <property type="entry name" value="Proteasome_sua/b"/>
</dbReference>
<gene>
    <name evidence="1" type="ORF">CJN711_LOCUS35114</name>
</gene>
<sequence length="124" mass="14733">MHHRRTKLNPLLTSVIVAGMENKEPFLGRVNDKGSAYKELLIITGIGNHLAQGWIRTILEASNKITKEHAEQLMDRIIKQLYYRDCRAFARVKHAEQLMDRIIKQLYYRDCRAFARYRVFCYYK</sequence>
<proteinExistence type="predicted"/>
<dbReference type="AlphaFoldDB" id="A0A816ASX7"/>
<reference evidence="1" key="1">
    <citation type="submission" date="2021-02" db="EMBL/GenBank/DDBJ databases">
        <authorList>
            <person name="Nowell W R."/>
        </authorList>
    </citation>
    <scope>NUCLEOTIDE SEQUENCE</scope>
</reference>
<evidence type="ECO:0000313" key="2">
    <source>
        <dbReference type="Proteomes" id="UP000663855"/>
    </source>
</evidence>
<name>A0A816ASX7_9BILA</name>
<organism evidence="1 2">
    <name type="scientific">Rotaria magnacalcarata</name>
    <dbReference type="NCBI Taxonomy" id="392030"/>
    <lineage>
        <taxon>Eukaryota</taxon>
        <taxon>Metazoa</taxon>
        <taxon>Spiralia</taxon>
        <taxon>Gnathifera</taxon>
        <taxon>Rotifera</taxon>
        <taxon>Eurotatoria</taxon>
        <taxon>Bdelloidea</taxon>
        <taxon>Philodinida</taxon>
        <taxon>Philodinidae</taxon>
        <taxon>Rotaria</taxon>
    </lineage>
</organism>
<evidence type="ECO:0000313" key="1">
    <source>
        <dbReference type="EMBL" id="CAF1600419.1"/>
    </source>
</evidence>
<dbReference type="Gene3D" id="3.60.20.10">
    <property type="entry name" value="Glutamine Phosphoribosylpyrophosphate, subunit 1, domain 1"/>
    <property type="match status" value="1"/>
</dbReference>
<dbReference type="SUPFAM" id="SSF56235">
    <property type="entry name" value="N-terminal nucleophile aminohydrolases (Ntn hydrolases)"/>
    <property type="match status" value="1"/>
</dbReference>
<accession>A0A816ASX7</accession>
<dbReference type="Proteomes" id="UP000663855">
    <property type="component" value="Unassembled WGS sequence"/>
</dbReference>